<accession>W9H9X0</accession>
<evidence type="ECO:0000313" key="5">
    <source>
        <dbReference type="EMBL" id="EWY41507.1"/>
    </source>
</evidence>
<dbReference type="AlphaFoldDB" id="W9H9X0"/>
<evidence type="ECO:0000313" key="6">
    <source>
        <dbReference type="Proteomes" id="UP000019486"/>
    </source>
</evidence>
<feature type="region of interest" description="Disordered" evidence="2">
    <location>
        <begin position="586"/>
        <end position="611"/>
    </location>
</feature>
<feature type="domain" description="Glycosyl transferase family 1" evidence="3">
    <location>
        <begin position="213"/>
        <end position="373"/>
    </location>
</feature>
<dbReference type="EMBL" id="AVFL01000004">
    <property type="protein sequence ID" value="EWY41507.1"/>
    <property type="molecule type" value="Genomic_DNA"/>
</dbReference>
<comment type="caution">
    <text evidence="5">The sequence shown here is derived from an EMBL/GenBank/DDBJ whole genome shotgun (WGS) entry which is preliminary data.</text>
</comment>
<evidence type="ECO:0000256" key="2">
    <source>
        <dbReference type="SAM" id="MobiDB-lite"/>
    </source>
</evidence>
<dbReference type="InterPro" id="IPR029044">
    <property type="entry name" value="Nucleotide-diphossugar_trans"/>
</dbReference>
<dbReference type="Proteomes" id="UP000019486">
    <property type="component" value="Unassembled WGS sequence"/>
</dbReference>
<dbReference type="InterPro" id="IPR001173">
    <property type="entry name" value="Glyco_trans_2-like"/>
</dbReference>
<dbReference type="SUPFAM" id="SSF53448">
    <property type="entry name" value="Nucleotide-diphospho-sugar transferases"/>
    <property type="match status" value="1"/>
</dbReference>
<keyword evidence="1" id="KW-0808">Transferase</keyword>
<feature type="domain" description="Glycosyltransferase 2-like" evidence="4">
    <location>
        <begin position="817"/>
        <end position="936"/>
    </location>
</feature>
<reference evidence="5 6" key="1">
    <citation type="submission" date="2013-08" db="EMBL/GenBank/DDBJ databases">
        <title>The genome sequence of Skermanella stibiiresistens.</title>
        <authorList>
            <person name="Zhu W."/>
            <person name="Wang G."/>
        </authorList>
    </citation>
    <scope>NUCLEOTIDE SEQUENCE [LARGE SCALE GENOMIC DNA]</scope>
    <source>
        <strain evidence="5 6">SB22</strain>
    </source>
</reference>
<dbReference type="CDD" id="cd00761">
    <property type="entry name" value="Glyco_tranf_GTA_type"/>
    <property type="match status" value="1"/>
</dbReference>
<feature type="compositionally biased region" description="Low complexity" evidence="2">
    <location>
        <begin position="592"/>
        <end position="603"/>
    </location>
</feature>
<dbReference type="PANTHER" id="PTHR46401">
    <property type="entry name" value="GLYCOSYLTRANSFERASE WBBK-RELATED"/>
    <property type="match status" value="1"/>
</dbReference>
<evidence type="ECO:0000259" key="4">
    <source>
        <dbReference type="Pfam" id="PF00535"/>
    </source>
</evidence>
<dbReference type="CDD" id="cd03809">
    <property type="entry name" value="GT4_MtfB-like"/>
    <property type="match status" value="1"/>
</dbReference>
<evidence type="ECO:0000256" key="1">
    <source>
        <dbReference type="ARBA" id="ARBA00022679"/>
    </source>
</evidence>
<dbReference type="SUPFAM" id="SSF53756">
    <property type="entry name" value="UDP-Glycosyltransferase/glycogen phosphorylase"/>
    <property type="match status" value="2"/>
</dbReference>
<name>W9H9X0_9PROT</name>
<dbReference type="Gene3D" id="3.90.550.10">
    <property type="entry name" value="Spore Coat Polysaccharide Biosynthesis Protein SpsA, Chain A"/>
    <property type="match status" value="1"/>
</dbReference>
<organism evidence="5 6">
    <name type="scientific">Skermanella stibiiresistens SB22</name>
    <dbReference type="NCBI Taxonomy" id="1385369"/>
    <lineage>
        <taxon>Bacteria</taxon>
        <taxon>Pseudomonadati</taxon>
        <taxon>Pseudomonadota</taxon>
        <taxon>Alphaproteobacteria</taxon>
        <taxon>Rhodospirillales</taxon>
        <taxon>Azospirillaceae</taxon>
        <taxon>Skermanella</taxon>
    </lineage>
</organism>
<dbReference type="PATRIC" id="fig|1385369.3.peg.1499"/>
<proteinExistence type="predicted"/>
<protein>
    <recommendedName>
        <fullName evidence="7">Glycosyl transferase</fullName>
    </recommendedName>
</protein>
<evidence type="ECO:0000259" key="3">
    <source>
        <dbReference type="Pfam" id="PF00534"/>
    </source>
</evidence>
<sequence length="1167" mass="130870">MPSKLYYWVDHTTSYEGNSGVQRVVRCLARELRAVGEEVVFVKWNDEFQALARCGDAELERLARFDGPAAVSQEHADTPLHLNGVDLKSTDDGGDQTNGWLIVPEVTHFSRDGCEVTPALIAYAHYYRLKIAFVFYDLIPIRLKGYEDIRDAHRQYVEQIALGDLIIPISVHSGEDLRSYYVNDLRLPAHEIPQIHPVPLGEDFVNRPRAEAVEDPEGGPIAIMCVGTVEPRKNQVMLLEAFNAICRRHPDLDLTLNLIGHTHPKVSAAVDKLVSANPRIRQLSYLPDEQVVELYRQCRFAVFPSVEEGYGLPIIEALWFGKPVLCAGFGSMGEIAENGGCLTVDTRSPKELERGLEKLILDRDHRMELARDALDRPLRTWNDYAGDVMGALARHTPLRRVYLWTDLTLQQPFNTGVQRVVRGLASAFIELGIDLQLVKWDDDRHDFAALSQADLDHLAKWNGPDGLRARPLARDFAGHWLILPEVTVPLRPADGSLMDHAHHLGLKVGSIFFDLIPHKMRENYPPGAMRHFYDYWEMLSQSDLILSISKAAGVDLDQFYRARLGKLNNVSRRIVPCTLPGEFSEMGKRDPAAAATRSSARSGTGAGAGPRVVAIGTREPRKNYVRLLEAFKLIADERRGGGGGEIQLTIVGRGGIFPDLEARIQELNGQLPNVTILDHVGDAELDTLLTQADFTIFSSYEEGFGLPIIESLWNGLPCLCHNDGAIAETAEGGGCLTVDMLDVAAIADGIRSLAFDGGTIERLKREIARRRIKTWEDYALEFMGDLAAVQPRATRSIEALPANLPEPVESLAPPLLSICVTTYNRAEWLRHSLRRILDMTRAYRDVVEIVVCDNTSTDHTPDVVREFEGEENFRAYRNPVNVGMLGNLGVTARHARGRFVWVFGDDDLMIDGIIEDVLHGIVNHPDIHMVYLNYAYTHFDKPADLRDVDELIRSATTIAEGGPNRYAKQLREVSALNENLFTAIYACVFRRDHAIMGYGQNIKGQPFGSLLTCVPSSVYALNALMDKPCYWIGRPGVVVNMNVSWKEFVLLWHLERMPDLFDLAERQGVTSPNLDVYRLGHCANAANHARQIYFSASDEVRANFSMERLLERCKHLDEFRERQVPMLAELYREAWKAGRIDQSSEPPPEVLFESFGLIAQVRETVDS</sequence>
<keyword evidence="6" id="KW-1185">Reference proteome</keyword>
<dbReference type="Pfam" id="PF00534">
    <property type="entry name" value="Glycos_transf_1"/>
    <property type="match status" value="2"/>
</dbReference>
<dbReference type="STRING" id="1385369.N825_27805"/>
<dbReference type="PANTHER" id="PTHR46401:SF2">
    <property type="entry name" value="GLYCOSYLTRANSFERASE WBBK-RELATED"/>
    <property type="match status" value="1"/>
</dbReference>
<dbReference type="InterPro" id="IPR001296">
    <property type="entry name" value="Glyco_trans_1"/>
</dbReference>
<dbReference type="GO" id="GO:0016757">
    <property type="term" value="F:glycosyltransferase activity"/>
    <property type="evidence" value="ECO:0007669"/>
    <property type="project" value="InterPro"/>
</dbReference>
<gene>
    <name evidence="5" type="ORF">N825_27805</name>
</gene>
<dbReference type="Gene3D" id="3.40.50.2000">
    <property type="entry name" value="Glycogen Phosphorylase B"/>
    <property type="match status" value="2"/>
</dbReference>
<evidence type="ECO:0008006" key="7">
    <source>
        <dbReference type="Google" id="ProtNLM"/>
    </source>
</evidence>
<dbReference type="Pfam" id="PF00535">
    <property type="entry name" value="Glycos_transf_2"/>
    <property type="match status" value="1"/>
</dbReference>
<dbReference type="OrthoDB" id="9816424at2"/>
<dbReference type="RefSeq" id="WP_037449086.1">
    <property type="nucleotide sequence ID" value="NZ_AVFL01000004.1"/>
</dbReference>
<feature type="domain" description="Glycosyl transferase family 1" evidence="3">
    <location>
        <begin position="610"/>
        <end position="765"/>
    </location>
</feature>